<dbReference type="HAMAP" id="MF_00068">
    <property type="entry name" value="MurQ"/>
    <property type="match status" value="1"/>
</dbReference>
<dbReference type="PANTHER" id="PTHR10088:SF4">
    <property type="entry name" value="GLUCOKINASE REGULATORY PROTEIN"/>
    <property type="match status" value="1"/>
</dbReference>
<reference evidence="5" key="1">
    <citation type="submission" date="2017-02" db="EMBL/GenBank/DDBJ databases">
        <authorList>
            <person name="Regsiter A."/>
            <person name="William W."/>
        </authorList>
    </citation>
    <scope>NUCLEOTIDE SEQUENCE</scope>
    <source>
        <strain evidence="5">BdmA 4</strain>
    </source>
</reference>
<evidence type="ECO:0000313" key="5">
    <source>
        <dbReference type="EMBL" id="SLM17790.1"/>
    </source>
</evidence>
<feature type="active site" description="Proton donor" evidence="3">
    <location>
        <position position="90"/>
    </location>
</feature>
<dbReference type="GO" id="GO:0016803">
    <property type="term" value="F:ether hydrolase activity"/>
    <property type="evidence" value="ECO:0007669"/>
    <property type="project" value="TreeGrafter"/>
</dbReference>
<dbReference type="FunFam" id="3.40.50.10490:FF:000014">
    <property type="entry name" value="N-acetylmuramic acid 6-phosphate etherase"/>
    <property type="match status" value="1"/>
</dbReference>
<dbReference type="UniPathway" id="UPA00342"/>
<comment type="function">
    <text evidence="3">Specifically catalyzes the cleavage of the D-lactyl ether substituent of MurNAc 6-phosphate, producing GlcNAc 6-phosphate and D-lactate.</text>
</comment>
<dbReference type="CDD" id="cd05007">
    <property type="entry name" value="SIS_Etherase"/>
    <property type="match status" value="1"/>
</dbReference>
<dbReference type="NCBIfam" id="NF003915">
    <property type="entry name" value="PRK05441.1"/>
    <property type="match status" value="1"/>
</dbReference>
<dbReference type="PROSITE" id="PS01272">
    <property type="entry name" value="GCKR"/>
    <property type="match status" value="1"/>
</dbReference>
<proteinExistence type="inferred from homology"/>
<sequence length="312" mass="33147">MDIHAIDDYLEHATTESRNARSANIDALPVIEILRIINEEDKGVPFAIEKALPDIAALVEDIVRAFNDGGRLVYIGAGTSGRLGVLDASECPPTFGVQPGMVVGLIAGGDAALRNSIEGAEDDPEGGVRALRDINFSARDVLVGITASGSAPYVLGAMQYAKDLGAAVGAISCNRESKTFDIVRHKILLEVGPEVITGSTRMKAGTAQKLVLNMLTTTSMIRIGKVYGNLMVDLMPVNRKLVERSKRLIRQATGCTKDEAEAVFLASGGKPKIAILMIALGIGAAQANALIQRGQGRLSEAMRMYSTEKKSK</sequence>
<dbReference type="InterPro" id="IPR040190">
    <property type="entry name" value="MURQ/GCKR"/>
</dbReference>
<gene>
    <name evidence="5" type="primary">yfeU</name>
    <name evidence="3" type="synonym">murQ</name>
    <name evidence="5" type="ORF">SPIRO4BDMA_40359</name>
</gene>
<dbReference type="PANTHER" id="PTHR10088">
    <property type="entry name" value="GLUCOKINASE REGULATORY PROTEIN"/>
    <property type="match status" value="1"/>
</dbReference>
<comment type="miscellaneous">
    <text evidence="3">A lyase-type mechanism (elimination/hydration) is suggested for the cleavage of the lactyl ether bond of MurNAc 6-phosphate, with the formation of an alpha,beta-unsaturated aldehyde intermediate with (E)-stereochemistry, followed by the syn addition of water to give product.</text>
</comment>
<dbReference type="Pfam" id="PF22645">
    <property type="entry name" value="GKRP_SIS_N"/>
    <property type="match status" value="1"/>
</dbReference>
<dbReference type="GO" id="GO:0009254">
    <property type="term" value="P:peptidoglycan turnover"/>
    <property type="evidence" value="ECO:0007669"/>
    <property type="project" value="TreeGrafter"/>
</dbReference>
<dbReference type="SUPFAM" id="SSF53697">
    <property type="entry name" value="SIS domain"/>
    <property type="match status" value="1"/>
</dbReference>
<comment type="similarity">
    <text evidence="3">Belongs to the GCKR-like family. MurNAc-6-P etherase subfamily.</text>
</comment>
<dbReference type="GO" id="GO:0016835">
    <property type="term" value="F:carbon-oxygen lyase activity"/>
    <property type="evidence" value="ECO:0007669"/>
    <property type="project" value="UniProtKB-UniRule"/>
</dbReference>
<dbReference type="AlphaFoldDB" id="A0A3P3XND6"/>
<dbReference type="InterPro" id="IPR001347">
    <property type="entry name" value="SIS_dom"/>
</dbReference>
<dbReference type="InterPro" id="IPR005486">
    <property type="entry name" value="Glucokinase_regulatory_CS"/>
</dbReference>
<evidence type="ECO:0000256" key="3">
    <source>
        <dbReference type="HAMAP-Rule" id="MF_00068"/>
    </source>
</evidence>
<dbReference type="NCBIfam" id="NF009222">
    <property type="entry name" value="PRK12570.1"/>
    <property type="match status" value="1"/>
</dbReference>
<evidence type="ECO:0000256" key="2">
    <source>
        <dbReference type="ARBA" id="ARBA00023277"/>
    </source>
</evidence>
<dbReference type="NCBIfam" id="TIGR00274">
    <property type="entry name" value="N-acetylmuramic acid 6-phosphate etherase"/>
    <property type="match status" value="1"/>
</dbReference>
<dbReference type="EC" id="4.2.1.126" evidence="3"/>
<evidence type="ECO:0000256" key="1">
    <source>
        <dbReference type="ARBA" id="ARBA00023239"/>
    </source>
</evidence>
<evidence type="ECO:0000259" key="4">
    <source>
        <dbReference type="PROSITE" id="PS51464"/>
    </source>
</evidence>
<comment type="pathway">
    <text evidence="3">Amino-sugar metabolism; N-acetylmuramate degradation.</text>
</comment>
<feature type="active site" evidence="3">
    <location>
        <position position="121"/>
    </location>
</feature>
<name>A0A3P3XND6_9SPIR</name>
<dbReference type="GO" id="GO:0097173">
    <property type="term" value="P:N-acetylmuramic acid catabolic process"/>
    <property type="evidence" value="ECO:0007669"/>
    <property type="project" value="UniProtKB-UniPathway"/>
</dbReference>
<dbReference type="GO" id="GO:0097367">
    <property type="term" value="F:carbohydrate derivative binding"/>
    <property type="evidence" value="ECO:0007669"/>
    <property type="project" value="InterPro"/>
</dbReference>
<dbReference type="InterPro" id="IPR005488">
    <property type="entry name" value="Etherase_MurQ"/>
</dbReference>
<feature type="domain" description="SIS" evidence="4">
    <location>
        <begin position="62"/>
        <end position="225"/>
    </location>
</feature>
<dbReference type="PROSITE" id="PS51464">
    <property type="entry name" value="SIS"/>
    <property type="match status" value="1"/>
</dbReference>
<organism evidence="5">
    <name type="scientific">uncultured spirochete</name>
    <dbReference type="NCBI Taxonomy" id="156406"/>
    <lineage>
        <taxon>Bacteria</taxon>
        <taxon>Pseudomonadati</taxon>
        <taxon>Spirochaetota</taxon>
        <taxon>Spirochaetia</taxon>
        <taxon>Spirochaetales</taxon>
        <taxon>environmental samples</taxon>
    </lineage>
</organism>
<protein>
    <recommendedName>
        <fullName evidence="3">N-acetylmuramic acid 6-phosphate etherase</fullName>
        <shortName evidence="3">MurNAc-6-P etherase</shortName>
        <ecNumber evidence="3">4.2.1.126</ecNumber>
    </recommendedName>
    <alternativeName>
        <fullName evidence="3">N-acetylmuramic acid 6-phosphate hydrolase</fullName>
    </alternativeName>
    <alternativeName>
        <fullName evidence="3">N-acetylmuramic acid 6-phosphate lyase</fullName>
    </alternativeName>
</protein>
<comment type="subunit">
    <text evidence="3">Homodimer.</text>
</comment>
<comment type="catalytic activity">
    <reaction evidence="3">
        <text>N-acetyl-D-muramate 6-phosphate + H2O = N-acetyl-D-glucosamine 6-phosphate + (R)-lactate</text>
        <dbReference type="Rhea" id="RHEA:26410"/>
        <dbReference type="ChEBI" id="CHEBI:15377"/>
        <dbReference type="ChEBI" id="CHEBI:16004"/>
        <dbReference type="ChEBI" id="CHEBI:57513"/>
        <dbReference type="ChEBI" id="CHEBI:58722"/>
        <dbReference type="EC" id="4.2.1.126"/>
    </reaction>
</comment>
<accession>A0A3P3XND6</accession>
<dbReference type="Gene3D" id="1.10.8.1080">
    <property type="match status" value="1"/>
</dbReference>
<dbReference type="Gene3D" id="3.40.50.10490">
    <property type="entry name" value="Glucose-6-phosphate isomerase like protein, domain 1"/>
    <property type="match status" value="1"/>
</dbReference>
<keyword evidence="2 3" id="KW-0119">Carbohydrate metabolism</keyword>
<dbReference type="InterPro" id="IPR046348">
    <property type="entry name" value="SIS_dom_sf"/>
</dbReference>
<keyword evidence="1 3" id="KW-0456">Lyase</keyword>
<dbReference type="GO" id="GO:0046348">
    <property type="term" value="P:amino sugar catabolic process"/>
    <property type="evidence" value="ECO:0007669"/>
    <property type="project" value="InterPro"/>
</dbReference>
<dbReference type="EMBL" id="FWDO01000004">
    <property type="protein sequence ID" value="SLM17790.1"/>
    <property type="molecule type" value="Genomic_DNA"/>
</dbReference>